<evidence type="ECO:0000256" key="11">
    <source>
        <dbReference type="SAM" id="MobiDB-lite"/>
    </source>
</evidence>
<dbReference type="PRINTS" id="PR01374">
    <property type="entry name" value="TONBPROTEIN"/>
</dbReference>
<evidence type="ECO:0000256" key="10">
    <source>
        <dbReference type="RuleBase" id="RU362123"/>
    </source>
</evidence>
<keyword evidence="3 10" id="KW-0813">Transport</keyword>
<evidence type="ECO:0000313" key="14">
    <source>
        <dbReference type="Proteomes" id="UP001217500"/>
    </source>
</evidence>
<reference evidence="13" key="1">
    <citation type="submission" date="2023-01" db="EMBL/GenBank/DDBJ databases">
        <title>The genome sequence of Kordiimonadaceae bacterium 6D33.</title>
        <authorList>
            <person name="Liu Y."/>
        </authorList>
    </citation>
    <scope>NUCLEOTIDE SEQUENCE</scope>
    <source>
        <strain evidence="13">6D33</strain>
    </source>
</reference>
<keyword evidence="4 10" id="KW-1003">Cell membrane</keyword>
<dbReference type="NCBIfam" id="TIGR01352">
    <property type="entry name" value="tonB_Cterm"/>
    <property type="match status" value="1"/>
</dbReference>
<dbReference type="InterPro" id="IPR051045">
    <property type="entry name" value="TonB-dependent_transducer"/>
</dbReference>
<dbReference type="SUPFAM" id="SSF74653">
    <property type="entry name" value="TolA/TonB C-terminal domain"/>
    <property type="match status" value="1"/>
</dbReference>
<dbReference type="GO" id="GO:0031992">
    <property type="term" value="F:energy transducer activity"/>
    <property type="evidence" value="ECO:0007669"/>
    <property type="project" value="InterPro"/>
</dbReference>
<evidence type="ECO:0000256" key="5">
    <source>
        <dbReference type="ARBA" id="ARBA00022519"/>
    </source>
</evidence>
<dbReference type="KEGG" id="gso:PH603_04320"/>
<accession>A0AAE9XRL3</accession>
<dbReference type="InterPro" id="IPR037682">
    <property type="entry name" value="TonB_C"/>
</dbReference>
<feature type="region of interest" description="Disordered" evidence="11">
    <location>
        <begin position="53"/>
        <end position="88"/>
    </location>
</feature>
<keyword evidence="9" id="KW-0472">Membrane</keyword>
<dbReference type="Pfam" id="PF03544">
    <property type="entry name" value="TonB_C"/>
    <property type="match status" value="1"/>
</dbReference>
<dbReference type="EMBL" id="CP116805">
    <property type="protein sequence ID" value="WCL54982.1"/>
    <property type="molecule type" value="Genomic_DNA"/>
</dbReference>
<proteinExistence type="inferred from homology"/>
<keyword evidence="10" id="KW-0735">Signal-anchor</keyword>
<dbReference type="GO" id="GO:0015031">
    <property type="term" value="P:protein transport"/>
    <property type="evidence" value="ECO:0007669"/>
    <property type="project" value="UniProtKB-UniRule"/>
</dbReference>
<protein>
    <recommendedName>
        <fullName evidence="10">Protein TonB</fullName>
    </recommendedName>
</protein>
<comment type="subcellular location">
    <subcellularLocation>
        <location evidence="1 10">Cell inner membrane</location>
        <topology evidence="1 10">Single-pass membrane protein</topology>
        <orientation evidence="1 10">Periplasmic side</orientation>
    </subcellularLocation>
</comment>
<feature type="domain" description="TonB C-terminal" evidence="12">
    <location>
        <begin position="111"/>
        <end position="206"/>
    </location>
</feature>
<dbReference type="PANTHER" id="PTHR33446">
    <property type="entry name" value="PROTEIN TONB-RELATED"/>
    <property type="match status" value="1"/>
</dbReference>
<dbReference type="Proteomes" id="UP001217500">
    <property type="component" value="Chromosome"/>
</dbReference>
<feature type="compositionally biased region" description="Polar residues" evidence="11">
    <location>
        <begin position="75"/>
        <end position="88"/>
    </location>
</feature>
<name>A0AAE9XRL3_9PROT</name>
<comment type="similarity">
    <text evidence="2 10">Belongs to the TonB family.</text>
</comment>
<dbReference type="InterPro" id="IPR006260">
    <property type="entry name" value="TonB/TolA_C"/>
</dbReference>
<evidence type="ECO:0000256" key="2">
    <source>
        <dbReference type="ARBA" id="ARBA00006555"/>
    </source>
</evidence>
<evidence type="ECO:0000313" key="13">
    <source>
        <dbReference type="EMBL" id="WCL54982.1"/>
    </source>
</evidence>
<keyword evidence="6" id="KW-0812">Transmembrane</keyword>
<dbReference type="PROSITE" id="PS52015">
    <property type="entry name" value="TONB_CTD"/>
    <property type="match status" value="1"/>
</dbReference>
<evidence type="ECO:0000256" key="6">
    <source>
        <dbReference type="ARBA" id="ARBA00022692"/>
    </source>
</evidence>
<dbReference type="GO" id="GO:0055085">
    <property type="term" value="P:transmembrane transport"/>
    <property type="evidence" value="ECO:0007669"/>
    <property type="project" value="InterPro"/>
</dbReference>
<comment type="function">
    <text evidence="10">Interacts with outer membrane receptor proteins that carry out high-affinity binding and energy dependent uptake into the periplasmic space of specific substrates. It could act to transduce energy from the cytoplasmic membrane to specific energy-requiring processes in the outer membrane, resulting in the release into the periplasm of ligands bound by these outer membrane proteins.</text>
</comment>
<sequence>MMITRVASSLVIATGVTFALFFLMQGLVSFRDDVNLGEEKQLRFIDVVEDIPDQPPQRMERKVEKPPEVEKAPEQMTTEVQTSGPNTLNVGIGKSSLGAGVDLGSIDLGPSSDGDYLPLVRVQPQYPRRAQERGVEGYVIVELTVNEDGTVPEESIVIIEAEPKGYFETAAKKAAVKFKYKPKVVNGKAQQVTGVKYRFTFDLADN</sequence>
<evidence type="ECO:0000256" key="4">
    <source>
        <dbReference type="ARBA" id="ARBA00022475"/>
    </source>
</evidence>
<dbReference type="AlphaFoldDB" id="A0AAE9XRL3"/>
<keyword evidence="5 10" id="KW-0997">Cell inner membrane</keyword>
<gene>
    <name evidence="13" type="ORF">PH603_04320</name>
</gene>
<dbReference type="PANTHER" id="PTHR33446:SF14">
    <property type="entry name" value="PROTEIN TONB"/>
    <property type="match status" value="1"/>
</dbReference>
<dbReference type="Gene3D" id="3.30.1150.10">
    <property type="match status" value="1"/>
</dbReference>
<evidence type="ECO:0000256" key="9">
    <source>
        <dbReference type="ARBA" id="ARBA00023136"/>
    </source>
</evidence>
<keyword evidence="14" id="KW-1185">Reference proteome</keyword>
<keyword evidence="7 10" id="KW-0653">Protein transport</keyword>
<feature type="compositionally biased region" description="Basic and acidic residues" evidence="11">
    <location>
        <begin position="58"/>
        <end position="73"/>
    </location>
</feature>
<evidence type="ECO:0000259" key="12">
    <source>
        <dbReference type="PROSITE" id="PS52015"/>
    </source>
</evidence>
<evidence type="ECO:0000256" key="8">
    <source>
        <dbReference type="ARBA" id="ARBA00022989"/>
    </source>
</evidence>
<evidence type="ECO:0000256" key="3">
    <source>
        <dbReference type="ARBA" id="ARBA00022448"/>
    </source>
</evidence>
<dbReference type="GO" id="GO:0005886">
    <property type="term" value="C:plasma membrane"/>
    <property type="evidence" value="ECO:0007669"/>
    <property type="project" value="UniProtKB-SubCell"/>
</dbReference>
<organism evidence="13 14">
    <name type="scientific">Gimibacter soli</name>
    <dbReference type="NCBI Taxonomy" id="3024400"/>
    <lineage>
        <taxon>Bacteria</taxon>
        <taxon>Pseudomonadati</taxon>
        <taxon>Pseudomonadota</taxon>
        <taxon>Alphaproteobacteria</taxon>
        <taxon>Kordiimonadales</taxon>
        <taxon>Temperatibacteraceae</taxon>
        <taxon>Gimibacter</taxon>
    </lineage>
</organism>
<dbReference type="GO" id="GO:0030288">
    <property type="term" value="C:outer membrane-bounded periplasmic space"/>
    <property type="evidence" value="ECO:0007669"/>
    <property type="project" value="InterPro"/>
</dbReference>
<dbReference type="InterPro" id="IPR003538">
    <property type="entry name" value="TonB"/>
</dbReference>
<dbReference type="GO" id="GO:0015891">
    <property type="term" value="P:siderophore transport"/>
    <property type="evidence" value="ECO:0007669"/>
    <property type="project" value="InterPro"/>
</dbReference>
<keyword evidence="8" id="KW-1133">Transmembrane helix</keyword>
<dbReference type="RefSeq" id="WP_289504727.1">
    <property type="nucleotide sequence ID" value="NZ_CP116805.1"/>
</dbReference>
<evidence type="ECO:0000256" key="1">
    <source>
        <dbReference type="ARBA" id="ARBA00004383"/>
    </source>
</evidence>
<evidence type="ECO:0000256" key="7">
    <source>
        <dbReference type="ARBA" id="ARBA00022927"/>
    </source>
</evidence>